<comment type="caution">
    <text evidence="2">The sequence shown here is derived from an EMBL/GenBank/DDBJ whole genome shotgun (WGS) entry which is preliminary data.</text>
</comment>
<proteinExistence type="predicted"/>
<keyword evidence="3" id="KW-1185">Reference proteome</keyword>
<dbReference type="RefSeq" id="WP_160673560.1">
    <property type="nucleotide sequence ID" value="NZ_WTYN01000001.1"/>
</dbReference>
<feature type="compositionally biased region" description="Basic and acidic residues" evidence="1">
    <location>
        <begin position="42"/>
        <end position="51"/>
    </location>
</feature>
<evidence type="ECO:0000313" key="2">
    <source>
        <dbReference type="EMBL" id="MXO62877.1"/>
    </source>
</evidence>
<feature type="compositionally biased region" description="Basic and acidic residues" evidence="1">
    <location>
        <begin position="59"/>
        <end position="68"/>
    </location>
</feature>
<protein>
    <submittedName>
        <fullName evidence="2">Uncharacterized protein</fullName>
    </submittedName>
</protein>
<dbReference type="EMBL" id="WTYN01000001">
    <property type="protein sequence ID" value="MXO62877.1"/>
    <property type="molecule type" value="Genomic_DNA"/>
</dbReference>
<gene>
    <name evidence="2" type="ORF">GRI48_07635</name>
</gene>
<evidence type="ECO:0000313" key="3">
    <source>
        <dbReference type="Proteomes" id="UP000445582"/>
    </source>
</evidence>
<organism evidence="2 3">
    <name type="scientific">Qipengyuania oceanensis</name>
    <dbReference type="NCBI Taxonomy" id="1463597"/>
    <lineage>
        <taxon>Bacteria</taxon>
        <taxon>Pseudomonadati</taxon>
        <taxon>Pseudomonadota</taxon>
        <taxon>Alphaproteobacteria</taxon>
        <taxon>Sphingomonadales</taxon>
        <taxon>Erythrobacteraceae</taxon>
        <taxon>Qipengyuania</taxon>
    </lineage>
</organism>
<sequence>MRAIPPILTLVLVACTGPADEPVAADTLPGEEQAVADAQAMIDEHPERLEGSEASPDDEGTRQTPPRD</sequence>
<feature type="region of interest" description="Disordered" evidence="1">
    <location>
        <begin position="39"/>
        <end position="68"/>
    </location>
</feature>
<dbReference type="PROSITE" id="PS51257">
    <property type="entry name" value="PROKAR_LIPOPROTEIN"/>
    <property type="match status" value="1"/>
</dbReference>
<accession>A0A844YG12</accession>
<name>A0A844YG12_9SPHN</name>
<dbReference type="AlphaFoldDB" id="A0A844YG12"/>
<dbReference type="Proteomes" id="UP000445582">
    <property type="component" value="Unassembled WGS sequence"/>
</dbReference>
<reference evidence="2 3" key="1">
    <citation type="submission" date="2019-12" db="EMBL/GenBank/DDBJ databases">
        <title>Genomic-based taxomic classification of the family Erythrobacteraceae.</title>
        <authorList>
            <person name="Xu L."/>
        </authorList>
    </citation>
    <scope>NUCLEOTIDE SEQUENCE [LARGE SCALE GENOMIC DNA]</scope>
    <source>
        <strain evidence="2 3">MCCC 1A09965</strain>
    </source>
</reference>
<evidence type="ECO:0000256" key="1">
    <source>
        <dbReference type="SAM" id="MobiDB-lite"/>
    </source>
</evidence>